<dbReference type="AlphaFoldDB" id="A0A4Q9GTG3"/>
<protein>
    <recommendedName>
        <fullName evidence="1">Thoeris protein ThsB TIR-like domain-containing protein</fullName>
    </recommendedName>
</protein>
<dbReference type="Gene3D" id="3.40.50.9200">
    <property type="entry name" value="Hypothetical protein MTH538"/>
    <property type="match status" value="1"/>
</dbReference>
<dbReference type="EMBL" id="SISG01000001">
    <property type="protein sequence ID" value="TBN56417.1"/>
    <property type="molecule type" value="Genomic_DNA"/>
</dbReference>
<organism evidence="2 3">
    <name type="scientific">Glaciihabitans arcticus</name>
    <dbReference type="NCBI Taxonomy" id="2668039"/>
    <lineage>
        <taxon>Bacteria</taxon>
        <taxon>Bacillati</taxon>
        <taxon>Actinomycetota</taxon>
        <taxon>Actinomycetes</taxon>
        <taxon>Micrococcales</taxon>
        <taxon>Microbacteriaceae</taxon>
        <taxon>Glaciihabitans</taxon>
    </lineage>
</organism>
<dbReference type="SUPFAM" id="SSF52206">
    <property type="entry name" value="Hypothetical protein MTH538"/>
    <property type="match status" value="1"/>
</dbReference>
<dbReference type="Proteomes" id="UP000294194">
    <property type="component" value="Unassembled WGS sequence"/>
</dbReference>
<evidence type="ECO:0000259" key="1">
    <source>
        <dbReference type="Pfam" id="PF08937"/>
    </source>
</evidence>
<reference evidence="3" key="1">
    <citation type="submission" date="2019-02" db="EMBL/GenBank/DDBJ databases">
        <title>Glaciihabitans arcticus sp. nov., a psychrotolerant bacterium isolated from polar soil.</title>
        <authorList>
            <person name="Dahal R.H."/>
        </authorList>
    </citation>
    <scope>NUCLEOTIDE SEQUENCE [LARGE SCALE GENOMIC DNA]</scope>
    <source>
        <strain evidence="3">RP-3-7</strain>
    </source>
</reference>
<accession>A0A4Q9GTG3</accession>
<dbReference type="InterPro" id="IPR015032">
    <property type="entry name" value="ThsB__TIR-like_domain"/>
</dbReference>
<dbReference type="InterPro" id="IPR036490">
    <property type="entry name" value="ThsB_TIR-like_sf"/>
</dbReference>
<dbReference type="Pfam" id="PF08937">
    <property type="entry name" value="ThsB_TIR"/>
    <property type="match status" value="1"/>
</dbReference>
<proteinExistence type="predicted"/>
<name>A0A4Q9GTG3_9MICO</name>
<keyword evidence="3" id="KW-1185">Reference proteome</keyword>
<comment type="caution">
    <text evidence="2">The sequence shown here is derived from an EMBL/GenBank/DDBJ whole genome shotgun (WGS) entry which is preliminary data.</text>
</comment>
<feature type="domain" description="Thoeris protein ThsB TIR-like" evidence="1">
    <location>
        <begin position="5"/>
        <end position="98"/>
    </location>
</feature>
<evidence type="ECO:0000313" key="2">
    <source>
        <dbReference type="EMBL" id="TBN56417.1"/>
    </source>
</evidence>
<evidence type="ECO:0000313" key="3">
    <source>
        <dbReference type="Proteomes" id="UP000294194"/>
    </source>
</evidence>
<sequence>MTSAYFSYHFAQDAVRASAARRVMGLEADEPISPVAWEELGYGGENAVTRWVAERMRGKDCVVVFVGAQTSLRKWVKYEIKEAWESGRGIIGIDVHQLLDNRGKPGKPGKNPFEQFAYGGVNLSTIIKVHQPLGDTQEERLAHIAANAPIWAANAVAARRVPVA</sequence>
<dbReference type="RefSeq" id="WP_130980527.1">
    <property type="nucleotide sequence ID" value="NZ_SISG01000001.1"/>
</dbReference>
<gene>
    <name evidence="2" type="ORF">EYE40_02825</name>
</gene>